<protein>
    <submittedName>
        <fullName evidence="1">Uncharacterized protein</fullName>
    </submittedName>
</protein>
<feature type="non-terminal residue" evidence="1">
    <location>
        <position position="1"/>
    </location>
</feature>
<evidence type="ECO:0000313" key="2">
    <source>
        <dbReference type="Proteomes" id="UP000265520"/>
    </source>
</evidence>
<evidence type="ECO:0000313" key="1">
    <source>
        <dbReference type="EMBL" id="MCI19997.1"/>
    </source>
</evidence>
<dbReference type="Proteomes" id="UP000265520">
    <property type="component" value="Unassembled WGS sequence"/>
</dbReference>
<name>A0A392Q7Y2_9FABA</name>
<reference evidence="1 2" key="1">
    <citation type="journal article" date="2018" name="Front. Plant Sci.">
        <title>Red Clover (Trifolium pratense) and Zigzag Clover (T. medium) - A Picture of Genomic Similarities and Differences.</title>
        <authorList>
            <person name="Dluhosova J."/>
            <person name="Istvanek J."/>
            <person name="Nedelnik J."/>
            <person name="Repkova J."/>
        </authorList>
    </citation>
    <scope>NUCLEOTIDE SEQUENCE [LARGE SCALE GENOMIC DNA]</scope>
    <source>
        <strain evidence="2">cv. 10/8</strain>
        <tissue evidence="1">Leaf</tissue>
    </source>
</reference>
<sequence length="74" mass="8253">DVDISFSLGRVCVGMIERLGVSTESSNERDIDGFEISGGEGYASPRYLETLWKLLEEELLDRVFDVGTSPRLVK</sequence>
<proteinExistence type="predicted"/>
<comment type="caution">
    <text evidence="1">The sequence shown here is derived from an EMBL/GenBank/DDBJ whole genome shotgun (WGS) entry which is preliminary data.</text>
</comment>
<organism evidence="1 2">
    <name type="scientific">Trifolium medium</name>
    <dbReference type="NCBI Taxonomy" id="97028"/>
    <lineage>
        <taxon>Eukaryota</taxon>
        <taxon>Viridiplantae</taxon>
        <taxon>Streptophyta</taxon>
        <taxon>Embryophyta</taxon>
        <taxon>Tracheophyta</taxon>
        <taxon>Spermatophyta</taxon>
        <taxon>Magnoliopsida</taxon>
        <taxon>eudicotyledons</taxon>
        <taxon>Gunneridae</taxon>
        <taxon>Pentapetalae</taxon>
        <taxon>rosids</taxon>
        <taxon>fabids</taxon>
        <taxon>Fabales</taxon>
        <taxon>Fabaceae</taxon>
        <taxon>Papilionoideae</taxon>
        <taxon>50 kb inversion clade</taxon>
        <taxon>NPAAA clade</taxon>
        <taxon>Hologalegina</taxon>
        <taxon>IRL clade</taxon>
        <taxon>Trifolieae</taxon>
        <taxon>Trifolium</taxon>
    </lineage>
</organism>
<dbReference type="AlphaFoldDB" id="A0A392Q7Y2"/>
<accession>A0A392Q7Y2</accession>
<keyword evidence="2" id="KW-1185">Reference proteome</keyword>
<dbReference type="EMBL" id="LXQA010117630">
    <property type="protein sequence ID" value="MCI19997.1"/>
    <property type="molecule type" value="Genomic_DNA"/>
</dbReference>